<evidence type="ECO:0000313" key="3">
    <source>
        <dbReference type="Proteomes" id="UP000256328"/>
    </source>
</evidence>
<gene>
    <name evidence="2" type="ORF">BP5796_02225</name>
</gene>
<feature type="region of interest" description="Disordered" evidence="1">
    <location>
        <begin position="60"/>
        <end position="117"/>
    </location>
</feature>
<feature type="compositionally biased region" description="Polar residues" evidence="1">
    <location>
        <begin position="81"/>
        <end position="96"/>
    </location>
</feature>
<proteinExistence type="predicted"/>
<organism evidence="2 3">
    <name type="scientific">Coleophoma crateriformis</name>
    <dbReference type="NCBI Taxonomy" id="565419"/>
    <lineage>
        <taxon>Eukaryota</taxon>
        <taxon>Fungi</taxon>
        <taxon>Dikarya</taxon>
        <taxon>Ascomycota</taxon>
        <taxon>Pezizomycotina</taxon>
        <taxon>Leotiomycetes</taxon>
        <taxon>Helotiales</taxon>
        <taxon>Dermateaceae</taxon>
        <taxon>Coleophoma</taxon>
    </lineage>
</organism>
<dbReference type="Proteomes" id="UP000256328">
    <property type="component" value="Unassembled WGS sequence"/>
</dbReference>
<keyword evidence="3" id="KW-1185">Reference proteome</keyword>
<accession>A0A3D8SXS2</accession>
<feature type="region of interest" description="Disordered" evidence="1">
    <location>
        <begin position="1"/>
        <end position="21"/>
    </location>
</feature>
<reference evidence="2 3" key="1">
    <citation type="journal article" date="2018" name="IMA Fungus">
        <title>IMA Genome-F 9: Draft genome sequence of Annulohypoxylon stygium, Aspergillus mulundensis, Berkeleyomyces basicola (syn. Thielaviopsis basicola), Ceratocystis smalleyi, two Cercospora beticola strains, Coleophoma cylindrospora, Fusarium fracticaudum, Phialophora cf. hyalina, and Morchella septimelata.</title>
        <authorList>
            <person name="Wingfield B.D."/>
            <person name="Bills G.F."/>
            <person name="Dong Y."/>
            <person name="Huang W."/>
            <person name="Nel W.J."/>
            <person name="Swalarsk-Parry B.S."/>
            <person name="Vaghefi N."/>
            <person name="Wilken P.M."/>
            <person name="An Z."/>
            <person name="de Beer Z.W."/>
            <person name="De Vos L."/>
            <person name="Chen L."/>
            <person name="Duong T.A."/>
            <person name="Gao Y."/>
            <person name="Hammerbacher A."/>
            <person name="Kikkert J.R."/>
            <person name="Li Y."/>
            <person name="Li H."/>
            <person name="Li K."/>
            <person name="Li Q."/>
            <person name="Liu X."/>
            <person name="Ma X."/>
            <person name="Naidoo K."/>
            <person name="Pethybridge S.J."/>
            <person name="Sun J."/>
            <person name="Steenkamp E.T."/>
            <person name="van der Nest M.A."/>
            <person name="van Wyk S."/>
            <person name="Wingfield M.J."/>
            <person name="Xiong C."/>
            <person name="Yue Q."/>
            <person name="Zhang X."/>
        </authorList>
    </citation>
    <scope>NUCLEOTIDE SEQUENCE [LARGE SCALE GENOMIC DNA]</scope>
    <source>
        <strain evidence="2 3">BP5796</strain>
    </source>
</reference>
<dbReference type="AlphaFoldDB" id="A0A3D8SXS2"/>
<evidence type="ECO:0000313" key="2">
    <source>
        <dbReference type="EMBL" id="RDW91060.1"/>
    </source>
</evidence>
<dbReference type="EMBL" id="PDLN01000003">
    <property type="protein sequence ID" value="RDW91060.1"/>
    <property type="molecule type" value="Genomic_DNA"/>
</dbReference>
<name>A0A3D8SXS2_9HELO</name>
<sequence length="134" mass="14368">MNLTRNSPGGEKTTEGPRGGTYLRCVLARQARGKKGRKEASLLGQVVPDMSLSQVYLVRPSTTDSRTGASGKGDAAPGDSAQYTHAETPPTLSSAHPTVPGAGSKSGLIRTYPERTEYRRRFRCQKESFVESGP</sequence>
<evidence type="ECO:0000256" key="1">
    <source>
        <dbReference type="SAM" id="MobiDB-lite"/>
    </source>
</evidence>
<comment type="caution">
    <text evidence="2">The sequence shown here is derived from an EMBL/GenBank/DDBJ whole genome shotgun (WGS) entry which is preliminary data.</text>
</comment>
<protein>
    <submittedName>
        <fullName evidence="2">Uncharacterized protein</fullName>
    </submittedName>
</protein>